<keyword evidence="9" id="KW-0732">Signal</keyword>
<reference evidence="12" key="1">
    <citation type="submission" date="2025-08" db="UniProtKB">
        <authorList>
            <consortium name="RefSeq"/>
        </authorList>
    </citation>
    <scope>IDENTIFICATION</scope>
    <source>
        <tissue evidence="12">Entire body</tissue>
    </source>
</reference>
<keyword evidence="5" id="KW-0106">Calcium</keyword>
<name>A0A7F5QXL2_AGRPL</name>
<evidence type="ECO:0000256" key="6">
    <source>
        <dbReference type="ARBA" id="ARBA00023203"/>
    </source>
</evidence>
<keyword evidence="3" id="KW-0963">Cytoplasm</keyword>
<feature type="domain" description="Gelsolin-like" evidence="10">
    <location>
        <begin position="467"/>
        <end position="544"/>
    </location>
</feature>
<dbReference type="GO" id="GO:0051014">
    <property type="term" value="P:actin filament severing"/>
    <property type="evidence" value="ECO:0007669"/>
    <property type="project" value="TreeGrafter"/>
</dbReference>
<dbReference type="GO" id="GO:0005737">
    <property type="term" value="C:cytoplasm"/>
    <property type="evidence" value="ECO:0007669"/>
    <property type="project" value="TreeGrafter"/>
</dbReference>
<dbReference type="FunFam" id="3.40.20.10:FF:000001">
    <property type="entry name" value="Gelsolin"/>
    <property type="match status" value="1"/>
</dbReference>
<dbReference type="GO" id="GO:0051015">
    <property type="term" value="F:actin filament binding"/>
    <property type="evidence" value="ECO:0007669"/>
    <property type="project" value="InterPro"/>
</dbReference>
<dbReference type="SMART" id="SM00262">
    <property type="entry name" value="GEL"/>
    <property type="match status" value="6"/>
</dbReference>
<comment type="similarity">
    <text evidence="2">Belongs to the villin/gelsolin family.</text>
</comment>
<feature type="domain" description="Gelsolin-like" evidence="10">
    <location>
        <begin position="592"/>
        <end position="657"/>
    </location>
</feature>
<dbReference type="PRINTS" id="PR00597">
    <property type="entry name" value="GELSOLIN"/>
</dbReference>
<dbReference type="FunFam" id="3.40.20.10:FF:000002">
    <property type="entry name" value="Gelsolin"/>
    <property type="match status" value="1"/>
</dbReference>
<dbReference type="Pfam" id="PF00626">
    <property type="entry name" value="Gelsolin"/>
    <property type="match status" value="6"/>
</dbReference>
<protein>
    <submittedName>
        <fullName evidence="12">Gelsolin, cytoplasmic</fullName>
    </submittedName>
</protein>
<dbReference type="CDD" id="cd11289">
    <property type="entry name" value="gelsolin_S2_like"/>
    <property type="match status" value="1"/>
</dbReference>
<proteinExistence type="inferred from homology"/>
<dbReference type="InParanoid" id="A0A7F5QXL2"/>
<feature type="domain" description="Gelsolin-like" evidence="10">
    <location>
        <begin position="695"/>
        <end position="765"/>
    </location>
</feature>
<evidence type="ECO:0000256" key="2">
    <source>
        <dbReference type="ARBA" id="ARBA00008418"/>
    </source>
</evidence>
<evidence type="ECO:0000256" key="7">
    <source>
        <dbReference type="ARBA" id="ARBA00023212"/>
    </source>
</evidence>
<dbReference type="GO" id="GO:0008154">
    <property type="term" value="P:actin polymerization or depolymerization"/>
    <property type="evidence" value="ECO:0007669"/>
    <property type="project" value="TreeGrafter"/>
</dbReference>
<dbReference type="PANTHER" id="PTHR11977">
    <property type="entry name" value="VILLIN"/>
    <property type="match status" value="1"/>
</dbReference>
<sequence>MEPKSTSVTASTRLRSRPQFLLALLLSLCFSCCLITSCNALTTFGRQSGRPSSPSIINGNNNGKFNAKRPRVMAEAFANAGQRAGLEIWRIENFEPKAYPAKDYGKFYTGDSYIVLSTKEKKGVLSWDIHFWLGKETTQDESGAAAIYTVQLDEQLGGAPVQHREVQDHESQLFLSYFKNGVRYLAGGVNSGFTHVDPNAFEKRLFHVKGKRNIKVRQVDATIASMNTGDCYILDVGRDVYVYTGKDSKRVERLKAISAANQIRDQDHSGRARVHIIDDASDEAEVQSFFDALGGGSLSEIPDESAGESDAESDIEEEPATLYKVSDSNGPIKITPVAQKPLRQNMLDSNDCFILDTGDANIFVWTGRNCKKSERDQAMSKAQEYLRSKGRPGWTRVQRVVEGTEPTIFRQYFATWQGHGELHPRLLRSVVDEPASKLEDKSGGEAPGFMPDDGTGEVEVLRVTDSEVSPVPPESEGKLFGDDCYLIKYKTVEGSWVVYIWEGKRCSDGDKFTAFLKAIEFSKENGETLPIVRVVQNYEPKHLLHIFKGKLVTFLSGNAASFKSITDYDGYVEGETRLYKIRGTNAQNSRAIQVEPKASSLESDDVFVAENDNTAWIWFGKNADEAEKELGHEFVKILAPGWTPVEVDEDVESDEFWDALGGEGAHAASYEEDLNVPEEARLFHVHVKKARAKIEEIHDFTQEDLDDDDVMILESPSEVFIWIGNNSTEEERRVMGKKLKPLQRHNRHNSVLFFIKQGHEPSNFISNFPSWDPELWETSASKYVDVKARIQELNAAIVDEED</sequence>
<evidence type="ECO:0000256" key="8">
    <source>
        <dbReference type="ARBA" id="ARBA00055420"/>
    </source>
</evidence>
<comment type="subcellular location">
    <subcellularLocation>
        <location evidence="1">Cytoplasm</location>
        <location evidence="1">Cytoskeleton</location>
    </subcellularLocation>
</comment>
<dbReference type="KEGG" id="apln:108736651"/>
<dbReference type="GO" id="GO:0005546">
    <property type="term" value="F:phosphatidylinositol-4,5-bisphosphate binding"/>
    <property type="evidence" value="ECO:0007669"/>
    <property type="project" value="TreeGrafter"/>
</dbReference>
<dbReference type="Gene3D" id="3.40.20.10">
    <property type="entry name" value="Severin"/>
    <property type="match status" value="6"/>
</dbReference>
<evidence type="ECO:0000256" key="3">
    <source>
        <dbReference type="ARBA" id="ARBA00022490"/>
    </source>
</evidence>
<evidence type="ECO:0000256" key="5">
    <source>
        <dbReference type="ARBA" id="ARBA00022837"/>
    </source>
</evidence>
<evidence type="ECO:0000259" key="10">
    <source>
        <dbReference type="Pfam" id="PF00626"/>
    </source>
</evidence>
<dbReference type="OrthoDB" id="6375767at2759"/>
<feature type="domain" description="Gelsolin-like" evidence="10">
    <location>
        <begin position="336"/>
        <end position="410"/>
    </location>
</feature>
<dbReference type="GO" id="GO:0051016">
    <property type="term" value="P:barbed-end actin filament capping"/>
    <property type="evidence" value="ECO:0007669"/>
    <property type="project" value="TreeGrafter"/>
</dbReference>
<organism evidence="11 12">
    <name type="scientific">Agrilus planipennis</name>
    <name type="common">Emerald ash borer</name>
    <name type="synonym">Agrilus marcopoli</name>
    <dbReference type="NCBI Taxonomy" id="224129"/>
    <lineage>
        <taxon>Eukaryota</taxon>
        <taxon>Metazoa</taxon>
        <taxon>Ecdysozoa</taxon>
        <taxon>Arthropoda</taxon>
        <taxon>Hexapoda</taxon>
        <taxon>Insecta</taxon>
        <taxon>Pterygota</taxon>
        <taxon>Neoptera</taxon>
        <taxon>Endopterygota</taxon>
        <taxon>Coleoptera</taxon>
        <taxon>Polyphaga</taxon>
        <taxon>Elateriformia</taxon>
        <taxon>Buprestoidea</taxon>
        <taxon>Buprestidae</taxon>
        <taxon>Agrilinae</taxon>
        <taxon>Agrilus</taxon>
    </lineage>
</organism>
<dbReference type="InterPro" id="IPR029006">
    <property type="entry name" value="ADF-H/Gelsolin-like_dom_sf"/>
</dbReference>
<keyword evidence="4" id="KW-0677">Repeat</keyword>
<feature type="signal peptide" evidence="9">
    <location>
        <begin position="1"/>
        <end position="40"/>
    </location>
</feature>
<dbReference type="GO" id="GO:0015629">
    <property type="term" value="C:actin cytoskeleton"/>
    <property type="evidence" value="ECO:0007669"/>
    <property type="project" value="TreeGrafter"/>
</dbReference>
<dbReference type="InterPro" id="IPR007122">
    <property type="entry name" value="Villin/Gelsolin"/>
</dbReference>
<evidence type="ECO:0000256" key="4">
    <source>
        <dbReference type="ARBA" id="ARBA00022737"/>
    </source>
</evidence>
<feature type="chain" id="PRO_5028923898" evidence="9">
    <location>
        <begin position="41"/>
        <end position="802"/>
    </location>
</feature>
<accession>A0A7F5QXL2</accession>
<keyword evidence="6" id="KW-0009">Actin-binding</keyword>
<evidence type="ECO:0000256" key="1">
    <source>
        <dbReference type="ARBA" id="ARBA00004245"/>
    </source>
</evidence>
<evidence type="ECO:0000313" key="12">
    <source>
        <dbReference type="RefSeq" id="XP_025829940.1"/>
    </source>
</evidence>
<comment type="function">
    <text evidence="8">Calcium-regulated, actin-modulating protein that binds to the plus (or barbed) ends of actin monomers or filaments, preventing monomer exchange (end-blocking or capping). It can promote the assembly of monomers into filaments (nucleation) as well as sever filaments already formed.</text>
</comment>
<dbReference type="PANTHER" id="PTHR11977:SF123">
    <property type="entry name" value="GELSOLIN"/>
    <property type="match status" value="1"/>
</dbReference>
<keyword evidence="11" id="KW-1185">Reference proteome</keyword>
<evidence type="ECO:0000256" key="9">
    <source>
        <dbReference type="SAM" id="SignalP"/>
    </source>
</evidence>
<dbReference type="AlphaFoldDB" id="A0A7F5QXL2"/>
<dbReference type="CDD" id="cd11290">
    <property type="entry name" value="gelsolin_S1_like"/>
    <property type="match status" value="1"/>
</dbReference>
<dbReference type="FunCoup" id="A0A7F5QXL2">
    <property type="interactions" value="29"/>
</dbReference>
<dbReference type="RefSeq" id="XP_025829940.1">
    <property type="nucleotide sequence ID" value="XM_025974155.1"/>
</dbReference>
<dbReference type="Proteomes" id="UP000192223">
    <property type="component" value="Unplaced"/>
</dbReference>
<dbReference type="GeneID" id="108736651"/>
<feature type="domain" description="Gelsolin-like" evidence="10">
    <location>
        <begin position="213"/>
        <end position="280"/>
    </location>
</feature>
<dbReference type="CDD" id="cd11292">
    <property type="entry name" value="gelsolin_S3_like"/>
    <property type="match status" value="1"/>
</dbReference>
<dbReference type="SUPFAM" id="SSF55753">
    <property type="entry name" value="Actin depolymerizing proteins"/>
    <property type="match status" value="6"/>
</dbReference>
<dbReference type="InterPro" id="IPR007123">
    <property type="entry name" value="Gelsolin-like_dom"/>
</dbReference>
<keyword evidence="7" id="KW-0206">Cytoskeleton</keyword>
<evidence type="ECO:0000313" key="11">
    <source>
        <dbReference type="Proteomes" id="UP000192223"/>
    </source>
</evidence>
<feature type="domain" description="Gelsolin-like" evidence="10">
    <location>
        <begin position="103"/>
        <end position="175"/>
    </location>
</feature>
<dbReference type="CDD" id="cd11288">
    <property type="entry name" value="gelsolin_S5_like"/>
    <property type="match status" value="1"/>
</dbReference>
<gene>
    <name evidence="12" type="primary">LOC108736651</name>
</gene>